<protein>
    <recommendedName>
        <fullName evidence="4">PB1 domain-containing protein</fullName>
    </recommendedName>
</protein>
<reference evidence="2 3" key="1">
    <citation type="submission" date="2024-01" db="EMBL/GenBank/DDBJ databases">
        <authorList>
            <person name="Allen C."/>
            <person name="Tagirdzhanova G."/>
        </authorList>
    </citation>
    <scope>NUCLEOTIDE SEQUENCE [LARGE SCALE GENOMIC DNA]</scope>
</reference>
<dbReference type="EMBL" id="CAWUHC010000063">
    <property type="protein sequence ID" value="CAK7227116.1"/>
    <property type="molecule type" value="Genomic_DNA"/>
</dbReference>
<name>A0ABP0C6D6_9PEZI</name>
<evidence type="ECO:0000313" key="3">
    <source>
        <dbReference type="Proteomes" id="UP001642406"/>
    </source>
</evidence>
<comment type="caution">
    <text evidence="2">The sequence shown here is derived from an EMBL/GenBank/DDBJ whole genome shotgun (WGS) entry which is preliminary data.</text>
</comment>
<accession>A0ABP0C6D6</accession>
<feature type="compositionally biased region" description="Low complexity" evidence="1">
    <location>
        <begin position="137"/>
        <end position="153"/>
    </location>
</feature>
<gene>
    <name evidence="2" type="ORF">SBRCBS47491_006460</name>
</gene>
<evidence type="ECO:0000313" key="2">
    <source>
        <dbReference type="EMBL" id="CAK7227116.1"/>
    </source>
</evidence>
<feature type="compositionally biased region" description="Polar residues" evidence="1">
    <location>
        <begin position="371"/>
        <end position="380"/>
    </location>
</feature>
<dbReference type="Proteomes" id="UP001642406">
    <property type="component" value="Unassembled WGS sequence"/>
</dbReference>
<feature type="compositionally biased region" description="Polar residues" evidence="1">
    <location>
        <begin position="56"/>
        <end position="84"/>
    </location>
</feature>
<evidence type="ECO:0008006" key="4">
    <source>
        <dbReference type="Google" id="ProtNLM"/>
    </source>
</evidence>
<sequence length="380" mass="40692">MDAPTVPSQPAKTLDIDINEVRLYYRSEDGKIVTSCPSKDLKGLMHCIRSQRKSNEQSFVTKNPAQFQDNQDNQGNHGSQTGQNDNQGSKDSKQDSSQCNDQEKSQDDGQDNNQGDDQDNEEDADDENEDENGSQGGVSVSSDHLSSSNNSGNVNTANVENDDDGGGGGNFVIDIVSNVVRAIAVGNETETDNEDVEHRSISELVADSEAILPQQVYNPGTLGPNVKPRVSRATERALKEQRFYEACVRAWRDVPSMLPAPPTFPLPPSQFTLNAHAAEFVPVAPSGLVLPAPPSDGIVDWATAWIHDRIATWANAEATAESTAESTAGATAGSSNNHPAASSETSQTSEAPENQETSDSPEPCDVPLPSTPETLNSDKM</sequence>
<organism evidence="2 3">
    <name type="scientific">Sporothrix bragantina</name>
    <dbReference type="NCBI Taxonomy" id="671064"/>
    <lineage>
        <taxon>Eukaryota</taxon>
        <taxon>Fungi</taxon>
        <taxon>Dikarya</taxon>
        <taxon>Ascomycota</taxon>
        <taxon>Pezizomycotina</taxon>
        <taxon>Sordariomycetes</taxon>
        <taxon>Sordariomycetidae</taxon>
        <taxon>Ophiostomatales</taxon>
        <taxon>Ophiostomataceae</taxon>
        <taxon>Sporothrix</taxon>
    </lineage>
</organism>
<proteinExistence type="predicted"/>
<keyword evidence="3" id="KW-1185">Reference proteome</keyword>
<feature type="compositionally biased region" description="Acidic residues" evidence="1">
    <location>
        <begin position="108"/>
        <end position="132"/>
    </location>
</feature>
<feature type="region of interest" description="Disordered" evidence="1">
    <location>
        <begin position="317"/>
        <end position="380"/>
    </location>
</feature>
<feature type="compositionally biased region" description="Low complexity" evidence="1">
    <location>
        <begin position="317"/>
        <end position="352"/>
    </location>
</feature>
<evidence type="ECO:0000256" key="1">
    <source>
        <dbReference type="SAM" id="MobiDB-lite"/>
    </source>
</evidence>
<feature type="region of interest" description="Disordered" evidence="1">
    <location>
        <begin position="52"/>
        <end position="165"/>
    </location>
</feature>